<dbReference type="SMART" id="SM00355">
    <property type="entry name" value="ZnF_C2H2"/>
    <property type="match status" value="4"/>
</dbReference>
<organism evidence="5 6">
    <name type="scientific">Rhynchosporium graminicola</name>
    <dbReference type="NCBI Taxonomy" id="2792576"/>
    <lineage>
        <taxon>Eukaryota</taxon>
        <taxon>Fungi</taxon>
        <taxon>Dikarya</taxon>
        <taxon>Ascomycota</taxon>
        <taxon>Pezizomycotina</taxon>
        <taxon>Leotiomycetes</taxon>
        <taxon>Helotiales</taxon>
        <taxon>Ploettnerulaceae</taxon>
        <taxon>Rhynchosporium</taxon>
    </lineage>
</organism>
<reference evidence="6" key="1">
    <citation type="submission" date="2016-03" db="EMBL/GenBank/DDBJ databases">
        <authorList>
            <person name="Ploux O."/>
        </authorList>
    </citation>
    <scope>NUCLEOTIDE SEQUENCE [LARGE SCALE GENOMIC DNA]</scope>
    <source>
        <strain evidence="6">UK7</strain>
    </source>
</reference>
<keyword evidence="1" id="KW-0862">Zinc</keyword>
<feature type="region of interest" description="Disordered" evidence="3">
    <location>
        <begin position="143"/>
        <end position="175"/>
    </location>
</feature>
<feature type="region of interest" description="Disordered" evidence="3">
    <location>
        <begin position="690"/>
        <end position="711"/>
    </location>
</feature>
<feature type="compositionally biased region" description="Basic and acidic residues" evidence="3">
    <location>
        <begin position="1065"/>
        <end position="1074"/>
    </location>
</feature>
<feature type="compositionally biased region" description="Basic and acidic residues" evidence="3">
    <location>
        <begin position="699"/>
        <end position="711"/>
    </location>
</feature>
<name>A0A1E1K836_9HELO</name>
<evidence type="ECO:0000256" key="3">
    <source>
        <dbReference type="SAM" id="MobiDB-lite"/>
    </source>
</evidence>
<dbReference type="InterPro" id="IPR013087">
    <property type="entry name" value="Znf_C2H2_type"/>
</dbReference>
<dbReference type="PROSITE" id="PS50157">
    <property type="entry name" value="ZINC_FINGER_C2H2_2"/>
    <property type="match status" value="1"/>
</dbReference>
<keyword evidence="2" id="KW-0175">Coiled coil</keyword>
<evidence type="ECO:0000259" key="4">
    <source>
        <dbReference type="PROSITE" id="PS50157"/>
    </source>
</evidence>
<feature type="compositionally biased region" description="Polar residues" evidence="3">
    <location>
        <begin position="1131"/>
        <end position="1152"/>
    </location>
</feature>
<feature type="region of interest" description="Disordered" evidence="3">
    <location>
        <begin position="1058"/>
        <end position="1112"/>
    </location>
</feature>
<feature type="region of interest" description="Disordered" evidence="3">
    <location>
        <begin position="589"/>
        <end position="669"/>
    </location>
</feature>
<dbReference type="Proteomes" id="UP000178129">
    <property type="component" value="Unassembled WGS sequence"/>
</dbReference>
<feature type="domain" description="C2H2-type" evidence="4">
    <location>
        <begin position="733"/>
        <end position="761"/>
    </location>
</feature>
<dbReference type="PROSITE" id="PS00028">
    <property type="entry name" value="ZINC_FINGER_C2H2_1"/>
    <property type="match status" value="1"/>
</dbReference>
<evidence type="ECO:0000313" key="6">
    <source>
        <dbReference type="Proteomes" id="UP000178129"/>
    </source>
</evidence>
<protein>
    <recommendedName>
        <fullName evidence="4">C2H2-type domain-containing protein</fullName>
    </recommendedName>
</protein>
<feature type="region of interest" description="Disordered" evidence="3">
    <location>
        <begin position="1131"/>
        <end position="1157"/>
    </location>
</feature>
<dbReference type="GO" id="GO:0008270">
    <property type="term" value="F:zinc ion binding"/>
    <property type="evidence" value="ECO:0007669"/>
    <property type="project" value="UniProtKB-KW"/>
</dbReference>
<keyword evidence="1" id="KW-0863">Zinc-finger</keyword>
<keyword evidence="6" id="KW-1185">Reference proteome</keyword>
<sequence>MVSLRIWFDKHNVAFLAWLDYTLEKGIEFDATIVDHLVRATGNTFSSSQVKDRMGRFVREERKNTNGRHASVSTLREKGSRCLHSLNEEHRKEVQLLAQQYAVEYGSGESIPDMPEMLATQADRGQNTTMTMKRVDAVNFDVEHEDSDSVQAKPRTPARGKASHGSLDRTTMMGATSTTRISNLNTSTVSTFSANLMSLQAKVCRSNAENDSTRSQWHQEVEKLEIKNKRLKKNEIDLRAQITHLKIAQQDRQNAGMNPLEGLLFSKDEEIWHLKQQNHEMRSLAGFSQLAPDQPAVHLTDEIPNALQSIQSELYSILHGHDLAIPLLQPSFVQKDADLALLLQTLCSEDSELPIQHLLTTYLRFDGIVLVRSLAVAALQQWVFATDFPNFCRTEEPQILTSYRKAVFVYDGWDCLRKLELAAYTALLEDDTFTEGVVPRKAEQLASRLSKALAPLFARSADDEANASFETWGQPTNVCEDRRFRFKGLFEAALKLKAITTVTDNKYEFEVQPLGCLIAHDAEGNDHGSDQWFHASILVYAGEPAYPPDPMSDALVQTTNFMTDVPEDKRLRCLSKTYLTVQKSPETAIGEYRERMAPVISPPNSSGRRKTKKRSREAPQESTELPPSTGTQRQKRRRPARSETAKEARTRDEDEEDDEMINSTSKSEDHSNMLKIIRFEKLANATYDIISDDSGPSNHESDAESSRPRCEKCGNSFHSEKGLEKHLTRNTCSYCTICKIRFAGNSDLRRHRDSEHYARKKGAFKCERREVSYDEEIVAIEIELNIEPEICGQTSLANDRPMSLASTPAQKDALKDPTGKEKLLTFGNKMNHSDEQITAEDYYDDDNDDQIPDIAAEDSTGGVKCPNCRVSFKTSGCVTNHLRKKVCRPCPECGKWAENKHAMTKHLSDEHKPSTFSINLHKGGNVSRPKSSARPKDSARLKNTEEIIPSAFRMDKALVTVEIPSSESQIIDSRGTRLDESKRLDTSNHISRTKSQEVVISHDNSDIPQVESRTACEFDYNVQQKMMISSMIVTPTPESHSSPTYAQMRHDLMRDTNSSNLSVREMTENEDSHSRRSSSHQLSRPQDIHVAPVPSDRSQTFKPDSLLTSHPSQESLVSGISLEISVAQVSRPANASPSPTAVLSPTQSSSPHNESEATIDGLIRVLESEAPPDSNTPAGTTGPDEDLQRRHRVLNEGVGQDMKFNSLVNEGGSLQHAIESNVACPLESDKRMPSGDQKMTDGDEVDMIPLVLNSHDQNAPSNLTGLLVGPLSQPVQSSRFRQLFGNILGGSKAREDME</sequence>
<evidence type="ECO:0000256" key="1">
    <source>
        <dbReference type="PROSITE-ProRule" id="PRU00042"/>
    </source>
</evidence>
<evidence type="ECO:0000256" key="2">
    <source>
        <dbReference type="SAM" id="Coils"/>
    </source>
</evidence>
<dbReference type="InParanoid" id="A0A1E1K836"/>
<feature type="region of interest" description="Disordered" evidence="3">
    <location>
        <begin position="1169"/>
        <end position="1188"/>
    </location>
</feature>
<proteinExistence type="predicted"/>
<feature type="coiled-coil region" evidence="2">
    <location>
        <begin position="214"/>
        <end position="241"/>
    </location>
</feature>
<comment type="caution">
    <text evidence="5">The sequence shown here is derived from an EMBL/GenBank/DDBJ whole genome shotgun (WGS) entry which is preliminary data.</text>
</comment>
<dbReference type="Gene3D" id="3.30.160.60">
    <property type="entry name" value="Classic Zinc Finger"/>
    <property type="match status" value="2"/>
</dbReference>
<dbReference type="EMBL" id="FJUW01000008">
    <property type="protein sequence ID" value="CZS94243.1"/>
    <property type="molecule type" value="Genomic_DNA"/>
</dbReference>
<keyword evidence="1" id="KW-0479">Metal-binding</keyword>
<feature type="compositionally biased region" description="Basic and acidic residues" evidence="3">
    <location>
        <begin position="640"/>
        <end position="652"/>
    </location>
</feature>
<accession>A0A1E1K836</accession>
<feature type="compositionally biased region" description="Polar residues" evidence="3">
    <location>
        <begin position="620"/>
        <end position="632"/>
    </location>
</feature>
<feature type="region of interest" description="Disordered" evidence="3">
    <location>
        <begin position="918"/>
        <end position="940"/>
    </location>
</feature>
<feature type="compositionally biased region" description="Polar residues" evidence="3">
    <location>
        <begin position="1096"/>
        <end position="1112"/>
    </location>
</feature>
<gene>
    <name evidence="5" type="ORF">RCO7_10356</name>
</gene>
<evidence type="ECO:0000313" key="5">
    <source>
        <dbReference type="EMBL" id="CZS94243.1"/>
    </source>
</evidence>